<dbReference type="GO" id="GO:0005737">
    <property type="term" value="C:cytoplasm"/>
    <property type="evidence" value="ECO:0007669"/>
    <property type="project" value="TreeGrafter"/>
</dbReference>
<feature type="coiled-coil region" evidence="1">
    <location>
        <begin position="421"/>
        <end position="769"/>
    </location>
</feature>
<dbReference type="GO" id="GO:0008017">
    <property type="term" value="F:microtubule binding"/>
    <property type="evidence" value="ECO:0007669"/>
    <property type="project" value="TreeGrafter"/>
</dbReference>
<feature type="region of interest" description="Disordered" evidence="2">
    <location>
        <begin position="957"/>
        <end position="1086"/>
    </location>
</feature>
<dbReference type="SUPFAM" id="SSF116907">
    <property type="entry name" value="Hook domain"/>
    <property type="match status" value="1"/>
</dbReference>
<dbReference type="GO" id="GO:0030705">
    <property type="term" value="P:cytoskeleton-dependent intracellular transport"/>
    <property type="evidence" value="ECO:0007669"/>
    <property type="project" value="TreeGrafter"/>
</dbReference>
<evidence type="ECO:0000313" key="4">
    <source>
        <dbReference type="Proteomes" id="UP001152759"/>
    </source>
</evidence>
<protein>
    <recommendedName>
        <fullName evidence="5">HOOK N-terminal domain-containing protein</fullName>
    </recommendedName>
</protein>
<feature type="coiled-coil region" evidence="1">
    <location>
        <begin position="903"/>
        <end position="930"/>
    </location>
</feature>
<dbReference type="GO" id="GO:0051959">
    <property type="term" value="F:dynein light intermediate chain binding"/>
    <property type="evidence" value="ECO:0007669"/>
    <property type="project" value="TreeGrafter"/>
</dbReference>
<dbReference type="KEGG" id="btab:109035673"/>
<name>A0A9P0AH25_BEMTA</name>
<evidence type="ECO:0000313" key="3">
    <source>
        <dbReference type="EMBL" id="CAH0392728.1"/>
    </source>
</evidence>
<dbReference type="GO" id="GO:0031122">
    <property type="term" value="P:cytoplasmic microtubule organization"/>
    <property type="evidence" value="ECO:0007669"/>
    <property type="project" value="TreeGrafter"/>
</dbReference>
<accession>A0A9P0AH25</accession>
<proteinExistence type="predicted"/>
<feature type="compositionally biased region" description="Basic and acidic residues" evidence="2">
    <location>
        <begin position="964"/>
        <end position="987"/>
    </location>
</feature>
<sequence>MATPAEIEDFMHGPLVTWLRSCLENPEKLHDYEDLVDGPLVHEVYLLIDPEPLYHGVVPSVRNVAQRIKNMSFIVKNIKALYKEEFGQIVVALPDVIRLGREPESKGGLEDMQLLLLLLIGCAVQGPNKEKFIEAIQTMPPDTQMGLVACISKVTETQEIVISDEEVLKSEGLLISHIKKLADDRDRYLTLWSEHDESRHSSSLAANSSMSNALDLAECKALMRKQRLELDEKTEKMLELKADLEKHTATIAKLKARERELTQQARELKAYRDEVDALREKAEKCNRLENDVTNYRDKLIDLQYLKDRVEGTLKENRILEEKIELLEDQLDKARKKCDKTLELERTNIKMHQKINELDLELEAQAEKIHQLQDENVQLTLLYKSNLINSSSSNNMDDSDIFPGTLDNSLSEQLTNTAQTRALELDLENRRLLTEIESLQESLRGQTNEKILELEKEKKRLSLQVDSLESSKKKLAQTNSEYEKSLNEYKLEIKKTHESKELLRNQLLARSKEIDDLNNERQKLERKIEELEQSLELVRQQADSITEVQELKHKISSLEKNVLKLRETNEEQAVEMDKLISEAEVNLREKTQFKKQVEELQQQLTRLHEVEQEYRELKSKYNIDKQTLATLQQDLVNEKMDRQRMAENTVDSNVTNLSNAKLEVSIKTLQTQITSLKAEHLALQLANSQLAAEKEEISKECERLKENHERLSKDQLSLQKLHEQLTADNDELLEALQTAKNSINDYRTENRNLEDEVAALKCTQQILEAEKETLGLESKSLTNLRHEHSNLKEDFRHLYAINEKTKADYQRLQDKLTLYTADNGKLRLSLTELEGQVASFKDIITSLEVEKTKLKNKCEVLIQSNEGLEVDKRTLMEHVSLILGQYNDLLNHSLEDKEHHHSEEKQYADKVNNLRRQKEKLEEKIMENYRQMNSVSSNKNRKSFTGLVRSIRKVGSDLINKSRKSAHDDGAKRGTDSDTSLEDVRSRQGDTLSCLGTPGTRRAVYYSADENNSGSNEPDDSTKPSKNENDNQRTDTPQQDQGLFVYNHVSVINQSPSHSPNLSQQNSKKSSPAEDKNSPLWYEYGCV</sequence>
<evidence type="ECO:0000256" key="1">
    <source>
        <dbReference type="SAM" id="Coils"/>
    </source>
</evidence>
<gene>
    <name evidence="3" type="ORF">BEMITA_LOCUS11204</name>
</gene>
<feature type="compositionally biased region" description="Polar residues" evidence="2">
    <location>
        <begin position="1049"/>
        <end position="1069"/>
    </location>
</feature>
<feature type="coiled-coil region" evidence="1">
    <location>
        <begin position="801"/>
        <end position="849"/>
    </location>
</feature>
<keyword evidence="1" id="KW-0175">Coiled coil</keyword>
<evidence type="ECO:0008006" key="5">
    <source>
        <dbReference type="Google" id="ProtNLM"/>
    </source>
</evidence>
<feature type="compositionally biased region" description="Basic and acidic residues" evidence="2">
    <location>
        <begin position="1019"/>
        <end position="1032"/>
    </location>
</feature>
<keyword evidence="4" id="KW-1185">Reference proteome</keyword>
<dbReference type="InterPro" id="IPR036872">
    <property type="entry name" value="CH_dom_sf"/>
</dbReference>
<reference evidence="3" key="1">
    <citation type="submission" date="2021-12" db="EMBL/GenBank/DDBJ databases">
        <authorList>
            <person name="King R."/>
        </authorList>
    </citation>
    <scope>NUCLEOTIDE SEQUENCE</scope>
</reference>
<dbReference type="GO" id="GO:0005813">
    <property type="term" value="C:centrosome"/>
    <property type="evidence" value="ECO:0007669"/>
    <property type="project" value="TreeGrafter"/>
</dbReference>
<dbReference type="PANTHER" id="PTHR18947">
    <property type="entry name" value="HOOK PROTEINS"/>
    <property type="match status" value="1"/>
</dbReference>
<dbReference type="Proteomes" id="UP001152759">
    <property type="component" value="Chromosome 7"/>
</dbReference>
<dbReference type="CDD" id="cd22223">
    <property type="entry name" value="HkD_HkRP"/>
    <property type="match status" value="1"/>
</dbReference>
<dbReference type="AlphaFoldDB" id="A0A9P0AH25"/>
<feature type="coiled-coil region" evidence="1">
    <location>
        <begin position="216"/>
        <end position="381"/>
    </location>
</feature>
<evidence type="ECO:0000256" key="2">
    <source>
        <dbReference type="SAM" id="MobiDB-lite"/>
    </source>
</evidence>
<dbReference type="EMBL" id="OU963868">
    <property type="protein sequence ID" value="CAH0392728.1"/>
    <property type="molecule type" value="Genomic_DNA"/>
</dbReference>
<dbReference type="Gene3D" id="1.10.418.10">
    <property type="entry name" value="Calponin-like domain"/>
    <property type="match status" value="1"/>
</dbReference>
<dbReference type="PANTHER" id="PTHR18947:SF28">
    <property type="entry name" value="GIRDIN, ISOFORM A"/>
    <property type="match status" value="1"/>
</dbReference>
<organism evidence="3 4">
    <name type="scientific">Bemisia tabaci</name>
    <name type="common">Sweetpotato whitefly</name>
    <name type="synonym">Aleurodes tabaci</name>
    <dbReference type="NCBI Taxonomy" id="7038"/>
    <lineage>
        <taxon>Eukaryota</taxon>
        <taxon>Metazoa</taxon>
        <taxon>Ecdysozoa</taxon>
        <taxon>Arthropoda</taxon>
        <taxon>Hexapoda</taxon>
        <taxon>Insecta</taxon>
        <taxon>Pterygota</taxon>
        <taxon>Neoptera</taxon>
        <taxon>Paraneoptera</taxon>
        <taxon>Hemiptera</taxon>
        <taxon>Sternorrhyncha</taxon>
        <taxon>Aleyrodoidea</taxon>
        <taxon>Aleyrodidae</taxon>
        <taxon>Aleyrodinae</taxon>
        <taxon>Bemisia</taxon>
    </lineage>
</organism>